<evidence type="ECO:0000313" key="1">
    <source>
        <dbReference type="EMBL" id="RVW97741.1"/>
    </source>
</evidence>
<dbReference type="InterPro" id="IPR036397">
    <property type="entry name" value="RNaseH_sf"/>
</dbReference>
<sequence length="235" mass="26689">MLQWAIELSKYGIKYQPRLSMKGQVMIDFVVESPQQPFRGGESDKTKWWTLQVDRASRSSRSEVGLLLQSPTGEQLEQVIRLGFPVSNNEAKYEVILFGLDLALALFVSKLKIYNNSQLVLGEWTIEKVPRPNNVRADPLAGIAASFPIKKAILLPIYVQANLSITKAPACNAIEESQKWTSIIKEYLRTYALPEESKQEHKIRVQAAHFALIGECLYKRYFTSPYLKCLDHSKA</sequence>
<dbReference type="SUPFAM" id="SSF53098">
    <property type="entry name" value="Ribonuclease H-like"/>
    <property type="match status" value="1"/>
</dbReference>
<dbReference type="PANTHER" id="PTHR48475">
    <property type="entry name" value="RIBONUCLEASE H"/>
    <property type="match status" value="1"/>
</dbReference>
<dbReference type="Proteomes" id="UP000288805">
    <property type="component" value="Unassembled WGS sequence"/>
</dbReference>
<dbReference type="GO" id="GO:0003676">
    <property type="term" value="F:nucleic acid binding"/>
    <property type="evidence" value="ECO:0007669"/>
    <property type="project" value="InterPro"/>
</dbReference>
<dbReference type="AlphaFoldDB" id="A0A438IM31"/>
<name>A0A438IM31_VITVI</name>
<dbReference type="PANTHER" id="PTHR48475:SF2">
    <property type="entry name" value="RIBONUCLEASE H"/>
    <property type="match status" value="1"/>
</dbReference>
<evidence type="ECO:0000313" key="2">
    <source>
        <dbReference type="Proteomes" id="UP000288805"/>
    </source>
</evidence>
<dbReference type="EMBL" id="QGNW01000098">
    <property type="protein sequence ID" value="RVW97741.1"/>
    <property type="molecule type" value="Genomic_DNA"/>
</dbReference>
<protein>
    <recommendedName>
        <fullName evidence="3">RNase H type-1 domain-containing protein</fullName>
    </recommendedName>
</protein>
<accession>A0A438IM31</accession>
<gene>
    <name evidence="1" type="ORF">CK203_028089</name>
</gene>
<dbReference type="InterPro" id="IPR012337">
    <property type="entry name" value="RNaseH-like_sf"/>
</dbReference>
<reference evidence="1 2" key="1">
    <citation type="journal article" date="2018" name="PLoS Genet.">
        <title>Population sequencing reveals clonal diversity and ancestral inbreeding in the grapevine cultivar Chardonnay.</title>
        <authorList>
            <person name="Roach M.J."/>
            <person name="Johnson D.L."/>
            <person name="Bohlmann J."/>
            <person name="van Vuuren H.J."/>
            <person name="Jones S.J."/>
            <person name="Pretorius I.S."/>
            <person name="Schmidt S.A."/>
            <person name="Borneman A.R."/>
        </authorList>
    </citation>
    <scope>NUCLEOTIDE SEQUENCE [LARGE SCALE GENOMIC DNA]</scope>
    <source>
        <strain evidence="2">cv. Chardonnay</strain>
        <tissue evidence="1">Leaf</tissue>
    </source>
</reference>
<proteinExistence type="predicted"/>
<organism evidence="1 2">
    <name type="scientific">Vitis vinifera</name>
    <name type="common">Grape</name>
    <dbReference type="NCBI Taxonomy" id="29760"/>
    <lineage>
        <taxon>Eukaryota</taxon>
        <taxon>Viridiplantae</taxon>
        <taxon>Streptophyta</taxon>
        <taxon>Embryophyta</taxon>
        <taxon>Tracheophyta</taxon>
        <taxon>Spermatophyta</taxon>
        <taxon>Magnoliopsida</taxon>
        <taxon>eudicotyledons</taxon>
        <taxon>Gunneridae</taxon>
        <taxon>Pentapetalae</taxon>
        <taxon>rosids</taxon>
        <taxon>Vitales</taxon>
        <taxon>Vitaceae</taxon>
        <taxon>Viteae</taxon>
        <taxon>Vitis</taxon>
    </lineage>
</organism>
<evidence type="ECO:0008006" key="3">
    <source>
        <dbReference type="Google" id="ProtNLM"/>
    </source>
</evidence>
<comment type="caution">
    <text evidence="1">The sequence shown here is derived from an EMBL/GenBank/DDBJ whole genome shotgun (WGS) entry which is preliminary data.</text>
</comment>
<dbReference type="Gene3D" id="3.30.420.10">
    <property type="entry name" value="Ribonuclease H-like superfamily/Ribonuclease H"/>
    <property type="match status" value="1"/>
</dbReference>